<accession>A0A9P7K0R1</accession>
<gene>
    <name evidence="1" type="ORF">F5147DRAFT_647324</name>
</gene>
<dbReference type="Proteomes" id="UP000823399">
    <property type="component" value="Unassembled WGS sequence"/>
</dbReference>
<dbReference type="GeneID" id="64695452"/>
<organism evidence="1 2">
    <name type="scientific">Suillus discolor</name>
    <dbReference type="NCBI Taxonomy" id="1912936"/>
    <lineage>
        <taxon>Eukaryota</taxon>
        <taxon>Fungi</taxon>
        <taxon>Dikarya</taxon>
        <taxon>Basidiomycota</taxon>
        <taxon>Agaricomycotina</taxon>
        <taxon>Agaricomycetes</taxon>
        <taxon>Agaricomycetidae</taxon>
        <taxon>Boletales</taxon>
        <taxon>Suillineae</taxon>
        <taxon>Suillaceae</taxon>
        <taxon>Suillus</taxon>
    </lineage>
</organism>
<name>A0A9P7K0R1_9AGAM</name>
<dbReference type="RefSeq" id="XP_041300323.1">
    <property type="nucleotide sequence ID" value="XM_041433193.1"/>
</dbReference>
<protein>
    <submittedName>
        <fullName evidence="1">Uncharacterized protein</fullName>
    </submittedName>
</protein>
<dbReference type="OrthoDB" id="3265672at2759"/>
<comment type="caution">
    <text evidence="1">The sequence shown here is derived from an EMBL/GenBank/DDBJ whole genome shotgun (WGS) entry which is preliminary data.</text>
</comment>
<keyword evidence="2" id="KW-1185">Reference proteome</keyword>
<evidence type="ECO:0000313" key="2">
    <source>
        <dbReference type="Proteomes" id="UP000823399"/>
    </source>
</evidence>
<dbReference type="EMBL" id="JABBWM010000001">
    <property type="protein sequence ID" value="KAG2120947.1"/>
    <property type="molecule type" value="Genomic_DNA"/>
</dbReference>
<sequence length="109" mass="12365">MPKAAMYCTEGLKAEKHEALIQEAVTAVHEKRYLSIAMACCKLGLTKYYHTVNQHFLGKMKPHVKAHMCQQLLNSLQEKVLQNWIKWLRATGIPLSKCTIAPKVEQLCG</sequence>
<evidence type="ECO:0000313" key="1">
    <source>
        <dbReference type="EMBL" id="KAG2120947.1"/>
    </source>
</evidence>
<dbReference type="AlphaFoldDB" id="A0A9P7K0R1"/>
<proteinExistence type="predicted"/>
<reference evidence="1" key="1">
    <citation type="journal article" date="2020" name="New Phytol.">
        <title>Comparative genomics reveals dynamic genome evolution in host specialist ectomycorrhizal fungi.</title>
        <authorList>
            <person name="Lofgren L.A."/>
            <person name="Nguyen N.H."/>
            <person name="Vilgalys R."/>
            <person name="Ruytinx J."/>
            <person name="Liao H.L."/>
            <person name="Branco S."/>
            <person name="Kuo A."/>
            <person name="LaButti K."/>
            <person name="Lipzen A."/>
            <person name="Andreopoulos W."/>
            <person name="Pangilinan J."/>
            <person name="Riley R."/>
            <person name="Hundley H."/>
            <person name="Na H."/>
            <person name="Barry K."/>
            <person name="Grigoriev I.V."/>
            <person name="Stajich J.E."/>
            <person name="Kennedy P.G."/>
        </authorList>
    </citation>
    <scope>NUCLEOTIDE SEQUENCE</scope>
    <source>
        <strain evidence="1">FC423</strain>
    </source>
</reference>